<dbReference type="InterPro" id="IPR019052">
    <property type="entry name" value="DUF2383"/>
</dbReference>
<proteinExistence type="predicted"/>
<evidence type="ECO:0000259" key="1">
    <source>
        <dbReference type="Pfam" id="PF09537"/>
    </source>
</evidence>
<comment type="caution">
    <text evidence="2">The sequence shown here is derived from an EMBL/GenBank/DDBJ whole genome shotgun (WGS) entry which is preliminary data.</text>
</comment>
<dbReference type="RefSeq" id="WP_266056575.1">
    <property type="nucleotide sequence ID" value="NZ_JAPFQN010000005.1"/>
</dbReference>
<dbReference type="InterPro" id="IPR012347">
    <property type="entry name" value="Ferritin-like"/>
</dbReference>
<organism evidence="2 3">
    <name type="scientific">Mangrovivirga halotolerans</name>
    <dbReference type="NCBI Taxonomy" id="2993936"/>
    <lineage>
        <taxon>Bacteria</taxon>
        <taxon>Pseudomonadati</taxon>
        <taxon>Bacteroidota</taxon>
        <taxon>Cytophagia</taxon>
        <taxon>Cytophagales</taxon>
        <taxon>Mangrovivirgaceae</taxon>
        <taxon>Mangrovivirga</taxon>
    </lineage>
</organism>
<feature type="domain" description="DUF2383" evidence="1">
    <location>
        <begin position="8"/>
        <end position="116"/>
    </location>
</feature>
<accession>A0ABT3RQP4</accession>
<evidence type="ECO:0000313" key="2">
    <source>
        <dbReference type="EMBL" id="MCX2744109.1"/>
    </source>
</evidence>
<name>A0ABT3RQP4_9BACT</name>
<protein>
    <submittedName>
        <fullName evidence="2">DUF2383 domain-containing protein</fullName>
    </submittedName>
</protein>
<sequence>METKAYKKELSEVIERNIAVYQGYLRVAREVKDQRLAEAINQHARQRKNFAYTLAAIGHIFDNKTIGKIMEGSTELKSQNGWINLDSITKEEVNDLLILGECIRGERKALDEYDDVKSNVLPCKIEEKIDQQEDTIREFIIALEQIEYELDKKYEFK</sequence>
<dbReference type="Gene3D" id="1.20.1260.10">
    <property type="match status" value="1"/>
</dbReference>
<reference evidence="2 3" key="1">
    <citation type="submission" date="2022-11" db="EMBL/GenBank/DDBJ databases">
        <title>The characterization of three novel Bacteroidetes species and genomic analysis of their roles in tidal elemental geochemical cycles.</title>
        <authorList>
            <person name="Ma K."/>
        </authorList>
    </citation>
    <scope>NUCLEOTIDE SEQUENCE [LARGE SCALE GENOMIC DNA]</scope>
    <source>
        <strain evidence="2 3">M17</strain>
    </source>
</reference>
<dbReference type="Pfam" id="PF09537">
    <property type="entry name" value="DUF2383"/>
    <property type="match status" value="1"/>
</dbReference>
<dbReference type="Proteomes" id="UP001209885">
    <property type="component" value="Unassembled WGS sequence"/>
</dbReference>
<dbReference type="EMBL" id="JAPFQN010000005">
    <property type="protein sequence ID" value="MCX2744109.1"/>
    <property type="molecule type" value="Genomic_DNA"/>
</dbReference>
<gene>
    <name evidence="2" type="ORF">OO013_09545</name>
</gene>
<keyword evidence="3" id="KW-1185">Reference proteome</keyword>
<evidence type="ECO:0000313" key="3">
    <source>
        <dbReference type="Proteomes" id="UP001209885"/>
    </source>
</evidence>